<feature type="coiled-coil region" evidence="11">
    <location>
        <begin position="90"/>
        <end position="131"/>
    </location>
</feature>
<protein>
    <recommendedName>
        <fullName evidence="5">Keratin, type II cytoskeletal 7</fullName>
    </recommendedName>
    <alternativeName>
        <fullName evidence="7">Cytokeratin-7</fullName>
    </alternativeName>
    <alternativeName>
        <fullName evidence="6">Keratin-7</fullName>
    </alternativeName>
    <alternativeName>
        <fullName evidence="8">Type-II keratin Kb7</fullName>
    </alternativeName>
</protein>
<evidence type="ECO:0000256" key="3">
    <source>
        <dbReference type="ARBA" id="ARBA00023054"/>
    </source>
</evidence>
<dbReference type="Pfam" id="PF16208">
    <property type="entry name" value="Keratin_2_head"/>
    <property type="match status" value="1"/>
</dbReference>
<keyword evidence="15" id="KW-1185">Reference proteome</keyword>
<dbReference type="OrthoDB" id="2441647at2759"/>
<comment type="subunit">
    <text evidence="4">Heterotetramer of two type I and two type II keratins. Interacts with eukaryotic translation initiator factor 3 (eIF3) subunit EIF3S10. Interacts with GPER1.</text>
</comment>
<accession>A0A643C568</accession>
<evidence type="ECO:0000256" key="8">
    <source>
        <dbReference type="ARBA" id="ARBA00043134"/>
    </source>
</evidence>
<gene>
    <name evidence="14" type="ORF">E2I00_016394</name>
</gene>
<comment type="similarity">
    <text evidence="9 10">Belongs to the intermediate filament family.</text>
</comment>
<evidence type="ECO:0000313" key="15">
    <source>
        <dbReference type="Proteomes" id="UP000437017"/>
    </source>
</evidence>
<evidence type="ECO:0000259" key="13">
    <source>
        <dbReference type="PROSITE" id="PS51842"/>
    </source>
</evidence>
<evidence type="ECO:0000256" key="12">
    <source>
        <dbReference type="SAM" id="MobiDB-lite"/>
    </source>
</evidence>
<dbReference type="FunFam" id="1.20.5.170:FF:000004">
    <property type="entry name" value="Keratin, type II cytoskeletal 5"/>
    <property type="match status" value="1"/>
</dbReference>
<dbReference type="AlphaFoldDB" id="A0A643C568"/>
<feature type="region of interest" description="Disordered" evidence="12">
    <location>
        <begin position="404"/>
        <end position="434"/>
    </location>
</feature>
<dbReference type="EMBL" id="SGJD01002564">
    <property type="protein sequence ID" value="KAB0395172.1"/>
    <property type="molecule type" value="Genomic_DNA"/>
</dbReference>
<dbReference type="InterPro" id="IPR039008">
    <property type="entry name" value="IF_rod_dom"/>
</dbReference>
<evidence type="ECO:0000256" key="11">
    <source>
        <dbReference type="SAM" id="Coils"/>
    </source>
</evidence>
<organism evidence="14 15">
    <name type="scientific">Balaenoptera physalus</name>
    <name type="common">Fin whale</name>
    <name type="synonym">Balaena physalus</name>
    <dbReference type="NCBI Taxonomy" id="9770"/>
    <lineage>
        <taxon>Eukaryota</taxon>
        <taxon>Metazoa</taxon>
        <taxon>Chordata</taxon>
        <taxon>Craniata</taxon>
        <taxon>Vertebrata</taxon>
        <taxon>Euteleostomi</taxon>
        <taxon>Mammalia</taxon>
        <taxon>Eutheria</taxon>
        <taxon>Laurasiatheria</taxon>
        <taxon>Artiodactyla</taxon>
        <taxon>Whippomorpha</taxon>
        <taxon>Cetacea</taxon>
        <taxon>Mysticeti</taxon>
        <taxon>Balaenopteridae</taxon>
        <taxon>Balaenoptera</taxon>
    </lineage>
</organism>
<evidence type="ECO:0000256" key="5">
    <source>
        <dbReference type="ARBA" id="ARBA00039431"/>
    </source>
</evidence>
<dbReference type="InterPro" id="IPR018039">
    <property type="entry name" value="IF_conserved"/>
</dbReference>
<dbReference type="SMART" id="SM01391">
    <property type="entry name" value="Filament"/>
    <property type="match status" value="1"/>
</dbReference>
<evidence type="ECO:0000256" key="6">
    <source>
        <dbReference type="ARBA" id="ARBA00042887"/>
    </source>
</evidence>
<dbReference type="SUPFAM" id="SSF46579">
    <property type="entry name" value="Prefoldin"/>
    <property type="match status" value="1"/>
</dbReference>
<keyword evidence="3 11" id="KW-0175">Coiled coil</keyword>
<dbReference type="SUPFAM" id="SSF64593">
    <property type="entry name" value="Intermediate filament protein, coiled coil region"/>
    <property type="match status" value="3"/>
</dbReference>
<name>A0A643C568_BALPH</name>
<feature type="domain" description="IF rod" evidence="13">
    <location>
        <begin position="444"/>
        <end position="490"/>
    </location>
</feature>
<evidence type="ECO:0000256" key="2">
    <source>
        <dbReference type="ARBA" id="ARBA00022754"/>
    </source>
</evidence>
<dbReference type="PROSITE" id="PS51842">
    <property type="entry name" value="IF_ROD_2"/>
    <property type="match status" value="2"/>
</dbReference>
<proteinExistence type="inferred from homology"/>
<keyword evidence="1" id="KW-0416">Keratin</keyword>
<sequence length="526" mass="58171">MSIHFSSQVFSSRSSAFPGRGTQMRLNSVRPGGFGGSSISLYGLGASRPRVAARSSYGGPAGAGIREVTINQSLLTPLQVNIDPSIQQVRQEEREQIKTLNNKFASFIDKVRFLEQQNKLLETKWALLQEQKSTQSSCLLGIFEAQIAGLRKQLEVLQLDGGRLEVELQNTQDVVENFKNKYEDEINRRTAAENEFVVLKKELKELQSEVSDTSVVLSMDNSRSLDLDGIIAEVKAQYEEIANRSRAEAEAWYQTKFETLQAQAGKHGDDLRNTRNEIAELNRAVQRLQAEIDSIKKQRAKLEAAIAEAEERGELAVKGARAKQEELEAALQRAKQDMARQLRDYQELMSTKLALDIEIATYRKLLEGEESRMTGAGVGAVNICLGEPMPTTWYPGFIRLGGEGGGEGRAREHRPCELERGGKDPAALQEEGASGSAKSKLAWLEAALQRAKQDMARQLCKYQGLVMVKLGLDFEIATYRKLLEGEESREGTTWVLASLGGVGRGELGIQGSVLLEPVFSLHLTAL</sequence>
<dbReference type="FunFam" id="1.20.5.500:FF:000001">
    <property type="entry name" value="Type II keratin 23"/>
    <property type="match status" value="1"/>
</dbReference>
<dbReference type="Pfam" id="PF00038">
    <property type="entry name" value="Filament"/>
    <property type="match status" value="2"/>
</dbReference>
<evidence type="ECO:0000313" key="14">
    <source>
        <dbReference type="EMBL" id="KAB0395172.1"/>
    </source>
</evidence>
<dbReference type="Gene3D" id="1.20.5.500">
    <property type="entry name" value="Single helix bin"/>
    <property type="match status" value="1"/>
</dbReference>
<feature type="domain" description="IF rod" evidence="13">
    <location>
        <begin position="93"/>
        <end position="373"/>
    </location>
</feature>
<comment type="caution">
    <text evidence="14">The sequence shown here is derived from an EMBL/GenBank/DDBJ whole genome shotgun (WGS) entry which is preliminary data.</text>
</comment>
<evidence type="ECO:0000256" key="7">
    <source>
        <dbReference type="ARBA" id="ARBA00042963"/>
    </source>
</evidence>
<dbReference type="PRINTS" id="PR01276">
    <property type="entry name" value="TYPE2KERATIN"/>
</dbReference>
<dbReference type="GO" id="GO:0045095">
    <property type="term" value="C:keratin filament"/>
    <property type="evidence" value="ECO:0007669"/>
    <property type="project" value="InterPro"/>
</dbReference>
<evidence type="ECO:0000256" key="9">
    <source>
        <dbReference type="ARBA" id="ARBA00061646"/>
    </source>
</evidence>
<dbReference type="Gene3D" id="1.20.5.1160">
    <property type="entry name" value="Vasodilator-stimulated phosphoprotein"/>
    <property type="match status" value="1"/>
</dbReference>
<reference evidence="14 15" key="1">
    <citation type="journal article" date="2019" name="PLoS ONE">
        <title>Genomic analyses reveal an absence of contemporary introgressive admixture between fin whales and blue whales, despite known hybrids.</title>
        <authorList>
            <person name="Westbury M.V."/>
            <person name="Petersen B."/>
            <person name="Lorenzen E.D."/>
        </authorList>
    </citation>
    <scope>NUCLEOTIDE SEQUENCE [LARGE SCALE GENOMIC DNA]</scope>
    <source>
        <strain evidence="14">FinWhale-01</strain>
    </source>
</reference>
<dbReference type="PROSITE" id="PS00226">
    <property type="entry name" value="IF_ROD_1"/>
    <property type="match status" value="2"/>
</dbReference>
<evidence type="ECO:0000256" key="10">
    <source>
        <dbReference type="RuleBase" id="RU000685"/>
    </source>
</evidence>
<dbReference type="InterPro" id="IPR003054">
    <property type="entry name" value="Keratin_II"/>
</dbReference>
<dbReference type="PANTHER" id="PTHR45616">
    <property type="entry name" value="GATA-TYPE DOMAIN-CONTAINING PROTEIN"/>
    <property type="match status" value="1"/>
</dbReference>
<dbReference type="Proteomes" id="UP000437017">
    <property type="component" value="Unassembled WGS sequence"/>
</dbReference>
<dbReference type="InterPro" id="IPR032444">
    <property type="entry name" value="Keratin_2_head"/>
</dbReference>
<dbReference type="PANTHER" id="PTHR45616:SF21">
    <property type="entry name" value="KERATIN, TYPE II CYTOSKELETAL 7"/>
    <property type="match status" value="1"/>
</dbReference>
<dbReference type="Gene3D" id="1.20.5.170">
    <property type="match status" value="2"/>
</dbReference>
<feature type="coiled-coil region" evidence="11">
    <location>
        <begin position="168"/>
        <end position="209"/>
    </location>
</feature>
<feature type="compositionally biased region" description="Basic and acidic residues" evidence="12">
    <location>
        <begin position="406"/>
        <end position="423"/>
    </location>
</feature>
<feature type="coiled-coil region" evidence="11">
    <location>
        <begin position="271"/>
        <end position="351"/>
    </location>
</feature>
<keyword evidence="2 10" id="KW-0403">Intermediate filament</keyword>
<evidence type="ECO:0000256" key="1">
    <source>
        <dbReference type="ARBA" id="ARBA00022744"/>
    </source>
</evidence>
<dbReference type="FunFam" id="1.20.5.1160:FF:000001">
    <property type="entry name" value="Keratin type II"/>
    <property type="match status" value="1"/>
</dbReference>
<evidence type="ECO:0000256" key="4">
    <source>
        <dbReference type="ARBA" id="ARBA00038822"/>
    </source>
</evidence>